<gene>
    <name evidence="2" type="ORF">GCM10019016_136690</name>
</gene>
<proteinExistence type="predicted"/>
<keyword evidence="3" id="KW-1185">Reference proteome</keyword>
<evidence type="ECO:0000313" key="2">
    <source>
        <dbReference type="EMBL" id="GAA3506554.1"/>
    </source>
</evidence>
<dbReference type="EMBL" id="BAAAXF010000091">
    <property type="protein sequence ID" value="GAA3506554.1"/>
    <property type="molecule type" value="Genomic_DNA"/>
</dbReference>
<protein>
    <submittedName>
        <fullName evidence="2">Uncharacterized protein</fullName>
    </submittedName>
</protein>
<comment type="caution">
    <text evidence="2">The sequence shown here is derived from an EMBL/GenBank/DDBJ whole genome shotgun (WGS) entry which is preliminary data.</text>
</comment>
<evidence type="ECO:0000313" key="3">
    <source>
        <dbReference type="Proteomes" id="UP001501455"/>
    </source>
</evidence>
<reference evidence="3" key="1">
    <citation type="journal article" date="2019" name="Int. J. Syst. Evol. Microbiol.">
        <title>The Global Catalogue of Microorganisms (GCM) 10K type strain sequencing project: providing services to taxonomists for standard genome sequencing and annotation.</title>
        <authorList>
            <consortium name="The Broad Institute Genomics Platform"/>
            <consortium name="The Broad Institute Genome Sequencing Center for Infectious Disease"/>
            <person name="Wu L."/>
            <person name="Ma J."/>
        </authorList>
    </citation>
    <scope>NUCLEOTIDE SEQUENCE [LARGE SCALE GENOMIC DNA]</scope>
    <source>
        <strain evidence="3">JCM 4816</strain>
    </source>
</reference>
<evidence type="ECO:0000256" key="1">
    <source>
        <dbReference type="SAM" id="MobiDB-lite"/>
    </source>
</evidence>
<feature type="region of interest" description="Disordered" evidence="1">
    <location>
        <begin position="1"/>
        <end position="25"/>
    </location>
</feature>
<accession>A0ABP6UJ95</accession>
<organism evidence="2 3">
    <name type="scientific">Streptomyces prasinosporus</name>
    <dbReference type="NCBI Taxonomy" id="68256"/>
    <lineage>
        <taxon>Bacteria</taxon>
        <taxon>Bacillati</taxon>
        <taxon>Actinomycetota</taxon>
        <taxon>Actinomycetes</taxon>
        <taxon>Kitasatosporales</taxon>
        <taxon>Streptomycetaceae</taxon>
        <taxon>Streptomyces</taxon>
        <taxon>Streptomyces albogriseolus group</taxon>
    </lineage>
</organism>
<dbReference type="Proteomes" id="UP001501455">
    <property type="component" value="Unassembled WGS sequence"/>
</dbReference>
<name>A0ABP6UJ95_9ACTN</name>
<sequence length="120" mass="12065">MMPSGATEDWGSRPEGAGDLLGGQRVDGLPVEQHAALAGLEHAGQGAQQGGLAAGVGADDDGEGVVRYLHRQMFGDDPLVVGQSDVLGGQAVHGAPSGVLLLGAAHIRPALRSVTSSHSR</sequence>